<dbReference type="SMART" id="SM00220">
    <property type="entry name" value="S_TKc"/>
    <property type="match status" value="1"/>
</dbReference>
<feature type="compositionally biased region" description="Acidic residues" evidence="15">
    <location>
        <begin position="723"/>
        <end position="745"/>
    </location>
</feature>
<dbReference type="Gene3D" id="1.10.510.10">
    <property type="entry name" value="Transferase(Phosphotransferase) domain 1"/>
    <property type="match status" value="1"/>
</dbReference>
<feature type="compositionally biased region" description="Polar residues" evidence="15">
    <location>
        <begin position="708"/>
        <end position="719"/>
    </location>
</feature>
<keyword evidence="4" id="KW-0723">Serine/threonine-protein kinase</keyword>
<feature type="coiled-coil region" evidence="14">
    <location>
        <begin position="463"/>
        <end position="494"/>
    </location>
</feature>
<evidence type="ECO:0000313" key="18">
    <source>
        <dbReference type="RefSeq" id="XP_054841956.1"/>
    </source>
</evidence>
<evidence type="ECO:0000256" key="5">
    <source>
        <dbReference type="ARBA" id="ARBA00022679"/>
    </source>
</evidence>
<keyword evidence="8 18" id="KW-0418">Kinase</keyword>
<name>A0AA97JR17_EUBMA</name>
<evidence type="ECO:0000256" key="6">
    <source>
        <dbReference type="ARBA" id="ARBA00022723"/>
    </source>
</evidence>
<dbReference type="Proteomes" id="UP001190640">
    <property type="component" value="Chromosome 1"/>
</dbReference>
<dbReference type="FunFam" id="3.30.200.20:FF:000097">
    <property type="entry name" value="Probable serine/threonine-protein kinase nek1"/>
    <property type="match status" value="1"/>
</dbReference>
<evidence type="ECO:0000256" key="8">
    <source>
        <dbReference type="ARBA" id="ARBA00022777"/>
    </source>
</evidence>
<dbReference type="RefSeq" id="XP_054841956.1">
    <property type="nucleotide sequence ID" value="XM_054985981.1"/>
</dbReference>
<dbReference type="AlphaFoldDB" id="A0AA97JR17"/>
<feature type="region of interest" description="Disordered" evidence="15">
    <location>
        <begin position="702"/>
        <end position="751"/>
    </location>
</feature>
<dbReference type="PROSITE" id="PS00107">
    <property type="entry name" value="PROTEIN_KINASE_ATP"/>
    <property type="match status" value="1"/>
</dbReference>
<dbReference type="GO" id="GO:0046872">
    <property type="term" value="F:metal ion binding"/>
    <property type="evidence" value="ECO:0007669"/>
    <property type="project" value="UniProtKB-KW"/>
</dbReference>
<dbReference type="GeneID" id="129334049"/>
<organism evidence="17 18">
    <name type="scientific">Eublepharis macularius</name>
    <name type="common">Leopard gecko</name>
    <name type="synonym">Cyrtodactylus macularius</name>
    <dbReference type="NCBI Taxonomy" id="481883"/>
    <lineage>
        <taxon>Eukaryota</taxon>
        <taxon>Metazoa</taxon>
        <taxon>Chordata</taxon>
        <taxon>Craniata</taxon>
        <taxon>Vertebrata</taxon>
        <taxon>Euteleostomi</taxon>
        <taxon>Lepidosauria</taxon>
        <taxon>Squamata</taxon>
        <taxon>Bifurcata</taxon>
        <taxon>Gekkota</taxon>
        <taxon>Eublepharidae</taxon>
        <taxon>Eublepharinae</taxon>
        <taxon>Eublepharis</taxon>
    </lineage>
</organism>
<evidence type="ECO:0000256" key="14">
    <source>
        <dbReference type="SAM" id="Coils"/>
    </source>
</evidence>
<sequence>MDKYEIVKKIGEGAFGKVFLARGKGDDQQCVIKEVNLTKMPRKEKESSQKEVALLAKMKHPNIVAFYSSLQEKNKLYIIMEYCDGGDLMKKINQQRGILFEEDRILDWFVQISLGLKHIHDRKILHRDVKAQNIFLSNNGMIAKLGDFGIARTLSDTMEFACTCVGTPYYLSPEICENCPYNNKTDIWSLGCVLYELCTLKHPFEGTNMHQLVLRICRGHFMPVSTKYSCNVRTLISQLFKTAPRNRPSINSILKKPFLEKRIKKYLSPKVLEEEFSHTVIHRKKPQASLSSAPKVQKVRIHGHRPPRPKMEVHVGKQELLRKNECKPPSKIRDPVNQHKFKLCGKPEVFKMYGPYNHYYEKLEKLRKRASGEDDCPHISQRMEDYFKQKGQEPPPPPSHWPADYLQRRFNAQQYKIKVEKQLGLRPSSADIPHYHDVQSQLIKEEKLEVLKKTHSQKNEMKEQEYLEQLQKIRQQYQSEVNEIKLKAETLEENKTYFVKQKTTEDQSADNSDIPRGKDEPVQVIEQSVKKMGLRNWQERNVMEVKHKAKGGIKFQIDLEDVPDVNSFQGKKEEHDKLNETLTFEDGKNLKEKLANVCNDYTDRALAELCCLETDSENEDDSMANRKRWQVAAPKTLLNLLGNADVTSVAPATDQADPVIIVPSECHEKRRKWSQESPETLMNMLAEAECSSDTLYQAGEPQEAVTPWTPQNEADSESGSAVDVDEDRLEPRSDDDDTNFEESEDELRNELIESLEKVISSLEEEALKAPVESVDPDQLKKESLIDKTPDGGLEENGNLTGNKQEAAVS</sequence>
<feature type="binding site" evidence="13">
    <location>
        <position position="43"/>
    </location>
    <ligand>
        <name>ATP</name>
        <dbReference type="ChEBI" id="CHEBI:30616"/>
    </ligand>
</feature>
<dbReference type="EC" id="2.7.11.1" evidence="3"/>
<keyword evidence="14" id="KW-0175">Coiled coil</keyword>
<reference evidence="18" key="1">
    <citation type="submission" date="2025-08" db="UniProtKB">
        <authorList>
            <consortium name="RefSeq"/>
        </authorList>
    </citation>
    <scope>IDENTIFICATION</scope>
    <source>
        <tissue evidence="18">Blood</tissue>
    </source>
</reference>
<feature type="domain" description="Protein kinase" evidence="16">
    <location>
        <begin position="4"/>
        <end position="259"/>
    </location>
</feature>
<keyword evidence="7 13" id="KW-0547">Nucleotide-binding</keyword>
<evidence type="ECO:0000256" key="11">
    <source>
        <dbReference type="ARBA" id="ARBA00047899"/>
    </source>
</evidence>
<gene>
    <name evidence="18" type="primary">NEK5</name>
</gene>
<dbReference type="Gene3D" id="3.30.200.20">
    <property type="entry name" value="Phosphorylase Kinase, domain 1"/>
    <property type="match status" value="1"/>
</dbReference>
<evidence type="ECO:0000313" key="17">
    <source>
        <dbReference type="Proteomes" id="UP001190640"/>
    </source>
</evidence>
<dbReference type="Pfam" id="PF00069">
    <property type="entry name" value="Pkinase"/>
    <property type="match status" value="1"/>
</dbReference>
<evidence type="ECO:0000256" key="15">
    <source>
        <dbReference type="SAM" id="MobiDB-lite"/>
    </source>
</evidence>
<dbReference type="FunFam" id="1.10.510.10:FF:000172">
    <property type="entry name" value="serine/threonine-protein kinase Nek1 isoform X1"/>
    <property type="match status" value="1"/>
</dbReference>
<evidence type="ECO:0000259" key="16">
    <source>
        <dbReference type="PROSITE" id="PS50011"/>
    </source>
</evidence>
<dbReference type="PANTHER" id="PTHR44899:SF1">
    <property type="entry name" value="SERINE_THREONINE-PROTEIN KINASE NEK5"/>
    <property type="match status" value="1"/>
</dbReference>
<proteinExistence type="inferred from homology"/>
<evidence type="ECO:0000256" key="13">
    <source>
        <dbReference type="PROSITE-ProRule" id="PRU10141"/>
    </source>
</evidence>
<feature type="region of interest" description="Disordered" evidence="15">
    <location>
        <begin position="287"/>
        <end position="310"/>
    </location>
</feature>
<keyword evidence="6" id="KW-0479">Metal-binding</keyword>
<evidence type="ECO:0000256" key="3">
    <source>
        <dbReference type="ARBA" id="ARBA00012513"/>
    </source>
</evidence>
<dbReference type="InterPro" id="IPR011009">
    <property type="entry name" value="Kinase-like_dom_sf"/>
</dbReference>
<dbReference type="InterPro" id="IPR008271">
    <property type="entry name" value="Ser/Thr_kinase_AS"/>
</dbReference>
<keyword evidence="17" id="KW-1185">Reference proteome</keyword>
<comment type="catalytic activity">
    <reaction evidence="11">
        <text>L-threonyl-[protein] + ATP = O-phospho-L-threonyl-[protein] + ADP + H(+)</text>
        <dbReference type="Rhea" id="RHEA:46608"/>
        <dbReference type="Rhea" id="RHEA-COMP:11060"/>
        <dbReference type="Rhea" id="RHEA-COMP:11605"/>
        <dbReference type="ChEBI" id="CHEBI:15378"/>
        <dbReference type="ChEBI" id="CHEBI:30013"/>
        <dbReference type="ChEBI" id="CHEBI:30616"/>
        <dbReference type="ChEBI" id="CHEBI:61977"/>
        <dbReference type="ChEBI" id="CHEBI:456216"/>
        <dbReference type="EC" id="2.7.11.1"/>
    </reaction>
</comment>
<comment type="cofactor">
    <cofactor evidence="1">
        <name>Mg(2+)</name>
        <dbReference type="ChEBI" id="CHEBI:18420"/>
    </cofactor>
</comment>
<keyword evidence="5" id="KW-0808">Transferase</keyword>
<dbReference type="InterPro" id="IPR051131">
    <property type="entry name" value="NEK_Ser/Thr_kinase_NIMA"/>
</dbReference>
<feature type="compositionally biased region" description="Basic residues" evidence="15">
    <location>
        <begin position="297"/>
        <end position="308"/>
    </location>
</feature>
<dbReference type="PROSITE" id="PS00108">
    <property type="entry name" value="PROTEIN_KINASE_ST"/>
    <property type="match status" value="1"/>
</dbReference>
<accession>A0AA97JR17</accession>
<keyword evidence="10" id="KW-0460">Magnesium</keyword>
<evidence type="ECO:0000256" key="4">
    <source>
        <dbReference type="ARBA" id="ARBA00022527"/>
    </source>
</evidence>
<evidence type="ECO:0000256" key="10">
    <source>
        <dbReference type="ARBA" id="ARBA00022842"/>
    </source>
</evidence>
<protein>
    <recommendedName>
        <fullName evidence="3">non-specific serine/threonine protein kinase</fullName>
        <ecNumber evidence="3">2.7.11.1</ecNumber>
    </recommendedName>
</protein>
<comment type="catalytic activity">
    <reaction evidence="12">
        <text>L-seryl-[protein] + ATP = O-phospho-L-seryl-[protein] + ADP + H(+)</text>
        <dbReference type="Rhea" id="RHEA:17989"/>
        <dbReference type="Rhea" id="RHEA-COMP:9863"/>
        <dbReference type="Rhea" id="RHEA-COMP:11604"/>
        <dbReference type="ChEBI" id="CHEBI:15378"/>
        <dbReference type="ChEBI" id="CHEBI:29999"/>
        <dbReference type="ChEBI" id="CHEBI:30616"/>
        <dbReference type="ChEBI" id="CHEBI:83421"/>
        <dbReference type="ChEBI" id="CHEBI:456216"/>
        <dbReference type="EC" id="2.7.11.1"/>
    </reaction>
</comment>
<dbReference type="GO" id="GO:0004674">
    <property type="term" value="F:protein serine/threonine kinase activity"/>
    <property type="evidence" value="ECO:0007669"/>
    <property type="project" value="UniProtKB-KW"/>
</dbReference>
<evidence type="ECO:0000256" key="1">
    <source>
        <dbReference type="ARBA" id="ARBA00001946"/>
    </source>
</evidence>
<dbReference type="PROSITE" id="PS50011">
    <property type="entry name" value="PROTEIN_KINASE_DOM"/>
    <property type="match status" value="1"/>
</dbReference>
<dbReference type="SUPFAM" id="SSF56112">
    <property type="entry name" value="Protein kinase-like (PK-like)"/>
    <property type="match status" value="1"/>
</dbReference>
<feature type="compositionally biased region" description="Basic and acidic residues" evidence="15">
    <location>
        <begin position="777"/>
        <end position="789"/>
    </location>
</feature>
<evidence type="ECO:0000256" key="9">
    <source>
        <dbReference type="ARBA" id="ARBA00022840"/>
    </source>
</evidence>
<evidence type="ECO:0000256" key="7">
    <source>
        <dbReference type="ARBA" id="ARBA00022741"/>
    </source>
</evidence>
<dbReference type="CTD" id="341676"/>
<comment type="similarity">
    <text evidence="2">Belongs to the protein kinase superfamily. NEK Ser/Thr protein kinase family. NIMA subfamily.</text>
</comment>
<dbReference type="InterPro" id="IPR000719">
    <property type="entry name" value="Prot_kinase_dom"/>
</dbReference>
<dbReference type="GO" id="GO:0005524">
    <property type="term" value="F:ATP binding"/>
    <property type="evidence" value="ECO:0007669"/>
    <property type="project" value="UniProtKB-UniRule"/>
</dbReference>
<evidence type="ECO:0000256" key="12">
    <source>
        <dbReference type="ARBA" id="ARBA00048679"/>
    </source>
</evidence>
<dbReference type="InterPro" id="IPR017441">
    <property type="entry name" value="Protein_kinase_ATP_BS"/>
</dbReference>
<feature type="region of interest" description="Disordered" evidence="15">
    <location>
        <begin position="767"/>
        <end position="809"/>
    </location>
</feature>
<keyword evidence="9 13" id="KW-0067">ATP-binding</keyword>
<evidence type="ECO:0000256" key="2">
    <source>
        <dbReference type="ARBA" id="ARBA00010886"/>
    </source>
</evidence>
<dbReference type="KEGG" id="emc:129334049"/>
<dbReference type="PANTHER" id="PTHR44899">
    <property type="entry name" value="CAMK FAMILY PROTEIN KINASE"/>
    <property type="match status" value="1"/>
</dbReference>